<dbReference type="GO" id="GO:0006508">
    <property type="term" value="P:proteolysis"/>
    <property type="evidence" value="ECO:0007669"/>
    <property type="project" value="UniProtKB-KW"/>
</dbReference>
<dbReference type="GO" id="GO:0009507">
    <property type="term" value="C:chloroplast"/>
    <property type="evidence" value="ECO:0007669"/>
    <property type="project" value="TreeGrafter"/>
</dbReference>
<dbReference type="OrthoDB" id="1413014at2759"/>
<reference evidence="3" key="1">
    <citation type="journal article" date="2019" name="Curr. Biol.">
        <title>Genome Sequence of Striga asiatica Provides Insight into the Evolution of Plant Parasitism.</title>
        <authorList>
            <person name="Yoshida S."/>
            <person name="Kim S."/>
            <person name="Wafula E.K."/>
            <person name="Tanskanen J."/>
            <person name="Kim Y.M."/>
            <person name="Honaas L."/>
            <person name="Yang Z."/>
            <person name="Spallek T."/>
            <person name="Conn C.E."/>
            <person name="Ichihashi Y."/>
            <person name="Cheong K."/>
            <person name="Cui S."/>
            <person name="Der J.P."/>
            <person name="Gundlach H."/>
            <person name="Jiao Y."/>
            <person name="Hori C."/>
            <person name="Ishida J.K."/>
            <person name="Kasahara H."/>
            <person name="Kiba T."/>
            <person name="Kim M.S."/>
            <person name="Koo N."/>
            <person name="Laohavisit A."/>
            <person name="Lee Y.H."/>
            <person name="Lumba S."/>
            <person name="McCourt P."/>
            <person name="Mortimer J.C."/>
            <person name="Mutuku J.M."/>
            <person name="Nomura T."/>
            <person name="Sasaki-Sekimoto Y."/>
            <person name="Seto Y."/>
            <person name="Wang Y."/>
            <person name="Wakatake T."/>
            <person name="Sakakibara H."/>
            <person name="Demura T."/>
            <person name="Yamaguchi S."/>
            <person name="Yoneyama K."/>
            <person name="Manabe R.I."/>
            <person name="Nelson D.C."/>
            <person name="Schulman A.H."/>
            <person name="Timko M.P."/>
            <person name="dePamphilis C.W."/>
            <person name="Choi D."/>
            <person name="Shirasu K."/>
        </authorList>
    </citation>
    <scope>NUCLEOTIDE SEQUENCE [LARGE SCALE GENOMIC DNA]</scope>
    <source>
        <strain evidence="3">cv. UVA1</strain>
    </source>
</reference>
<dbReference type="Proteomes" id="UP000325081">
    <property type="component" value="Unassembled WGS sequence"/>
</dbReference>
<proteinExistence type="predicted"/>
<keyword evidence="2" id="KW-0482">Metalloprotease</keyword>
<feature type="domain" description="ATPase AAA-type core" evidence="1">
    <location>
        <begin position="137"/>
        <end position="202"/>
    </location>
</feature>
<dbReference type="Gene3D" id="3.40.50.300">
    <property type="entry name" value="P-loop containing nucleotide triphosphate hydrolases"/>
    <property type="match status" value="1"/>
</dbReference>
<dbReference type="PANTHER" id="PTHR23076">
    <property type="entry name" value="METALLOPROTEASE M41 FTSH"/>
    <property type="match status" value="1"/>
</dbReference>
<dbReference type="InterPro" id="IPR027417">
    <property type="entry name" value="P-loop_NTPase"/>
</dbReference>
<dbReference type="GO" id="GO:0016887">
    <property type="term" value="F:ATP hydrolysis activity"/>
    <property type="evidence" value="ECO:0007669"/>
    <property type="project" value="InterPro"/>
</dbReference>
<sequence length="220" mass="25404">MLNILYIFVRMIPHKTKRGEVALARLKVLRIQVGHKYCLLCKLSSEVRWNNYEIIRIRNGVFDHLVMWEGVKSLLNRRTSARLFWLLISRTFQIHATWREITKGNPSYRITWDRKTLLAKAIAGEAGVPFFYSAGVRGNAPCIVFIDEIDVVASYSEAVGRPYKENAASVARNFIVMTATNLPDILDPALTRPDRFDRHVSFYILTSKNISVRQFLFINI</sequence>
<protein>
    <submittedName>
        <fullName evidence="2">ATP-dependent zinc metalloprotease FtsH</fullName>
    </submittedName>
</protein>
<dbReference type="InterPro" id="IPR003959">
    <property type="entry name" value="ATPase_AAA_core"/>
</dbReference>
<keyword evidence="3" id="KW-1185">Reference proteome</keyword>
<dbReference type="EMBL" id="BKCP01010514">
    <property type="protein sequence ID" value="GER53205.1"/>
    <property type="molecule type" value="Genomic_DNA"/>
</dbReference>
<keyword evidence="2" id="KW-0645">Protease</keyword>
<evidence type="ECO:0000259" key="1">
    <source>
        <dbReference type="Pfam" id="PF00004"/>
    </source>
</evidence>
<gene>
    <name evidence="2" type="ORF">STAS_30685</name>
</gene>
<name>A0A5A7R692_STRAF</name>
<evidence type="ECO:0000313" key="3">
    <source>
        <dbReference type="Proteomes" id="UP000325081"/>
    </source>
</evidence>
<dbReference type="GO" id="GO:0004176">
    <property type="term" value="F:ATP-dependent peptidase activity"/>
    <property type="evidence" value="ECO:0007669"/>
    <property type="project" value="TreeGrafter"/>
</dbReference>
<dbReference type="AlphaFoldDB" id="A0A5A7R692"/>
<keyword evidence="2" id="KW-0378">Hydrolase</keyword>
<organism evidence="2 3">
    <name type="scientific">Striga asiatica</name>
    <name type="common">Asiatic witchweed</name>
    <name type="synonym">Buchnera asiatica</name>
    <dbReference type="NCBI Taxonomy" id="4170"/>
    <lineage>
        <taxon>Eukaryota</taxon>
        <taxon>Viridiplantae</taxon>
        <taxon>Streptophyta</taxon>
        <taxon>Embryophyta</taxon>
        <taxon>Tracheophyta</taxon>
        <taxon>Spermatophyta</taxon>
        <taxon>Magnoliopsida</taxon>
        <taxon>eudicotyledons</taxon>
        <taxon>Gunneridae</taxon>
        <taxon>Pentapetalae</taxon>
        <taxon>asterids</taxon>
        <taxon>lamiids</taxon>
        <taxon>Lamiales</taxon>
        <taxon>Orobanchaceae</taxon>
        <taxon>Buchnereae</taxon>
        <taxon>Striga</taxon>
    </lineage>
</organism>
<evidence type="ECO:0000313" key="2">
    <source>
        <dbReference type="EMBL" id="GER53205.1"/>
    </source>
</evidence>
<accession>A0A5A7R692</accession>
<comment type="caution">
    <text evidence="2">The sequence shown here is derived from an EMBL/GenBank/DDBJ whole genome shotgun (WGS) entry which is preliminary data.</text>
</comment>
<dbReference type="PANTHER" id="PTHR23076:SF97">
    <property type="entry name" value="ATP-DEPENDENT ZINC METALLOPROTEASE YME1L1"/>
    <property type="match status" value="1"/>
</dbReference>
<dbReference type="Pfam" id="PF00004">
    <property type="entry name" value="AAA"/>
    <property type="match status" value="1"/>
</dbReference>
<dbReference type="SUPFAM" id="SSF52540">
    <property type="entry name" value="P-loop containing nucleoside triphosphate hydrolases"/>
    <property type="match status" value="1"/>
</dbReference>
<dbReference type="GO" id="GO:0045037">
    <property type="term" value="P:protein import into chloroplast stroma"/>
    <property type="evidence" value="ECO:0007669"/>
    <property type="project" value="TreeGrafter"/>
</dbReference>
<dbReference type="GO" id="GO:0005524">
    <property type="term" value="F:ATP binding"/>
    <property type="evidence" value="ECO:0007669"/>
    <property type="project" value="InterPro"/>
</dbReference>
<dbReference type="GO" id="GO:0008237">
    <property type="term" value="F:metallopeptidase activity"/>
    <property type="evidence" value="ECO:0007669"/>
    <property type="project" value="UniProtKB-KW"/>
</dbReference>